<dbReference type="AlphaFoldDB" id="A0A1D7Y4H0"/>
<evidence type="ECO:0000256" key="1">
    <source>
        <dbReference type="SAM" id="MobiDB-lite"/>
    </source>
</evidence>
<dbReference type="InterPro" id="IPR028037">
    <property type="entry name" value="Antitoxin_Rv0909/MT0933"/>
</dbReference>
<dbReference type="Proteomes" id="UP000094960">
    <property type="component" value="Chromosome"/>
</dbReference>
<sequence length="64" mass="7188">MSFKDKLKGMLKGHEDMADKGIDKGGDYVDQRTGNKYQSQVDAAQDKARDEFGTRPNRDNPPQS</sequence>
<protein>
    <submittedName>
        <fullName evidence="2">Kanamycin biosynthetic protein</fullName>
    </submittedName>
</protein>
<reference evidence="3" key="1">
    <citation type="submission" date="2016-09" db="EMBL/GenBank/DDBJ databases">
        <title>Streptomyces puniciscabiei strain:TW1S1 Genome sequencing and assembly.</title>
        <authorList>
            <person name="Kim M.-K."/>
            <person name="Kim S.B."/>
        </authorList>
    </citation>
    <scope>NUCLEOTIDE SEQUENCE [LARGE SCALE GENOMIC DNA]</scope>
    <source>
        <strain evidence="3">TW1S1</strain>
    </source>
</reference>
<dbReference type="EMBL" id="CP017248">
    <property type="protein sequence ID" value="AOR30454.1"/>
    <property type="molecule type" value="Genomic_DNA"/>
</dbReference>
<accession>A0A1D7Y4H0</accession>
<keyword evidence="3" id="KW-1185">Reference proteome</keyword>
<feature type="compositionally biased region" description="Basic and acidic residues" evidence="1">
    <location>
        <begin position="44"/>
        <end position="58"/>
    </location>
</feature>
<dbReference type="RefSeq" id="WP_069777106.1">
    <property type="nucleotide sequence ID" value="NZ_CP017248.1"/>
</dbReference>
<name>A0A1D7Y4H0_9ACTN</name>
<dbReference type="KEGG" id="spun:BFF78_04790"/>
<proteinExistence type="predicted"/>
<feature type="compositionally biased region" description="Basic and acidic residues" evidence="1">
    <location>
        <begin position="1"/>
        <end position="30"/>
    </location>
</feature>
<gene>
    <name evidence="2" type="ORF">BFF78_04790</name>
</gene>
<dbReference type="Pfam" id="PF14013">
    <property type="entry name" value="MT0933_antitox"/>
    <property type="match status" value="1"/>
</dbReference>
<feature type="compositionally biased region" description="Polar residues" evidence="1">
    <location>
        <begin position="32"/>
        <end position="42"/>
    </location>
</feature>
<organism evidence="2 3">
    <name type="scientific">Streptomyces fodineus</name>
    <dbReference type="NCBI Taxonomy" id="1904616"/>
    <lineage>
        <taxon>Bacteria</taxon>
        <taxon>Bacillati</taxon>
        <taxon>Actinomycetota</taxon>
        <taxon>Actinomycetes</taxon>
        <taxon>Kitasatosporales</taxon>
        <taxon>Streptomycetaceae</taxon>
        <taxon>Streptomyces</taxon>
    </lineage>
</organism>
<evidence type="ECO:0000313" key="3">
    <source>
        <dbReference type="Proteomes" id="UP000094960"/>
    </source>
</evidence>
<evidence type="ECO:0000313" key="2">
    <source>
        <dbReference type="EMBL" id="AOR30454.1"/>
    </source>
</evidence>
<feature type="region of interest" description="Disordered" evidence="1">
    <location>
        <begin position="1"/>
        <end position="64"/>
    </location>
</feature>